<reference evidence="2 3" key="1">
    <citation type="submission" date="2023-12" db="EMBL/GenBank/DDBJ databases">
        <title>Description of new species of Mycobacterium terrae complex isolated from sewage at the Sao Paulo Zoological Park Foundation in Brazil.</title>
        <authorList>
            <person name="Romagnoli C.L."/>
            <person name="Conceicao E.C."/>
            <person name="Machado E."/>
            <person name="Barreto L.B.P.F."/>
            <person name="Sharma A."/>
            <person name="Silva N.M."/>
            <person name="Marques L.E."/>
            <person name="Juliana M.A."/>
            <person name="Lourenco M.C.S."/>
            <person name="Digiampietri L.A."/>
            <person name="Suffys P.N."/>
            <person name="Viana-Niero C."/>
        </authorList>
    </citation>
    <scope>NUCLEOTIDE SEQUENCE [LARGE SCALE GENOMIC DNA]</scope>
    <source>
        <strain evidence="2 3">MYC340</strain>
    </source>
</reference>
<proteinExistence type="predicted"/>
<evidence type="ECO:0000259" key="1">
    <source>
        <dbReference type="Pfam" id="PF25872"/>
    </source>
</evidence>
<feature type="non-terminal residue" evidence="2">
    <location>
        <position position="1"/>
    </location>
</feature>
<name>A0ABU5Y501_9MYCO</name>
<dbReference type="PANTHER" id="PTHR47691">
    <property type="entry name" value="REGULATOR-RELATED"/>
    <property type="match status" value="1"/>
</dbReference>
<protein>
    <submittedName>
        <fullName evidence="2">LuxR family transcriptional regulator</fullName>
    </submittedName>
</protein>
<sequence>RRAVRRQQTLHASVDWSHALLTEPERVLFRRLAAFMDGFHLDAAQVVAGCGAIASHQVLDQLTLLVDKSLVIAENTTGRTRYRMLEMVRQYAMEKLGESGEADTIRARHRDHYTAMAAALDNPPHDGHQLMLARADAEIDNLRAAFAWSQDSDESEQALTLASSLLPLWLGHGRIAEGVAWFDAALRDSTARGIELARPIRARALADHALLNAWG</sequence>
<dbReference type="Proteomes" id="UP001298593">
    <property type="component" value="Unassembled WGS sequence"/>
</dbReference>
<comment type="caution">
    <text evidence="2">The sequence shown here is derived from an EMBL/GenBank/DDBJ whole genome shotgun (WGS) entry which is preliminary data.</text>
</comment>
<dbReference type="InterPro" id="IPR058852">
    <property type="entry name" value="HTH_77"/>
</dbReference>
<feature type="non-terminal residue" evidence="2">
    <location>
        <position position="215"/>
    </location>
</feature>
<keyword evidence="3" id="KW-1185">Reference proteome</keyword>
<feature type="domain" description="Winged helix-turn-helix" evidence="1">
    <location>
        <begin position="21"/>
        <end position="96"/>
    </location>
</feature>
<dbReference type="Pfam" id="PF25872">
    <property type="entry name" value="HTH_77"/>
    <property type="match status" value="1"/>
</dbReference>
<dbReference type="PANTHER" id="PTHR47691:SF3">
    <property type="entry name" value="HTH-TYPE TRANSCRIPTIONAL REGULATOR RV0890C-RELATED"/>
    <property type="match status" value="1"/>
</dbReference>
<organism evidence="2 3">
    <name type="scientific">[Mycobacterium] nativiensis</name>
    <dbReference type="NCBI Taxonomy" id="2855503"/>
    <lineage>
        <taxon>Bacteria</taxon>
        <taxon>Bacillati</taxon>
        <taxon>Actinomycetota</taxon>
        <taxon>Actinomycetes</taxon>
        <taxon>Mycobacteriales</taxon>
        <taxon>Mycobacteriaceae</taxon>
        <taxon>Mycolicibacter</taxon>
    </lineage>
</organism>
<accession>A0ABU5Y501</accession>
<dbReference type="EMBL" id="JAYJJU010000148">
    <property type="protein sequence ID" value="MEB3035281.1"/>
    <property type="molecule type" value="Genomic_DNA"/>
</dbReference>
<evidence type="ECO:0000313" key="2">
    <source>
        <dbReference type="EMBL" id="MEB3035281.1"/>
    </source>
</evidence>
<gene>
    <name evidence="2" type="ORF">KV113_27465</name>
</gene>
<evidence type="ECO:0000313" key="3">
    <source>
        <dbReference type="Proteomes" id="UP001298593"/>
    </source>
</evidence>